<keyword evidence="6" id="KW-1185">Reference proteome</keyword>
<organism evidence="5 6">
    <name type="scientific">Allacma fusca</name>
    <dbReference type="NCBI Taxonomy" id="39272"/>
    <lineage>
        <taxon>Eukaryota</taxon>
        <taxon>Metazoa</taxon>
        <taxon>Ecdysozoa</taxon>
        <taxon>Arthropoda</taxon>
        <taxon>Hexapoda</taxon>
        <taxon>Collembola</taxon>
        <taxon>Symphypleona</taxon>
        <taxon>Sminthuridae</taxon>
        <taxon>Allacma</taxon>
    </lineage>
</organism>
<comment type="caution">
    <text evidence="5">The sequence shown here is derived from an EMBL/GenBank/DDBJ whole genome shotgun (WGS) entry which is preliminary data.</text>
</comment>
<dbReference type="AlphaFoldDB" id="A0A8J2P983"/>
<dbReference type="OrthoDB" id="19714at2759"/>
<dbReference type="InterPro" id="IPR039924">
    <property type="entry name" value="ICln/Lot5/Saf5"/>
</dbReference>
<accession>A0A8J2P983</accession>
<evidence type="ECO:0000256" key="2">
    <source>
        <dbReference type="ARBA" id="ARBA00004496"/>
    </source>
</evidence>
<protein>
    <recommendedName>
        <fullName evidence="7">Methylosome subunit pICln</fullName>
    </recommendedName>
</protein>
<evidence type="ECO:0008006" key="7">
    <source>
        <dbReference type="Google" id="ProtNLM"/>
    </source>
</evidence>
<dbReference type="GO" id="GO:0045292">
    <property type="term" value="P:mRNA cis splicing, via spliceosome"/>
    <property type="evidence" value="ECO:0007669"/>
    <property type="project" value="TreeGrafter"/>
</dbReference>
<dbReference type="PANTHER" id="PTHR21399">
    <property type="entry name" value="CHLORIDE CONDUCTANCE REGULATORY PROTEIN ICLN"/>
    <property type="match status" value="1"/>
</dbReference>
<dbReference type="Pfam" id="PF03517">
    <property type="entry name" value="Voldacs"/>
    <property type="match status" value="1"/>
</dbReference>
<keyword evidence="3" id="KW-0963">Cytoplasm</keyword>
<gene>
    <name evidence="5" type="ORF">AFUS01_LOCUS17171</name>
</gene>
<proteinExistence type="predicted"/>
<name>A0A8J2P983_9HEXA</name>
<dbReference type="GO" id="GO:0005829">
    <property type="term" value="C:cytosol"/>
    <property type="evidence" value="ECO:0007669"/>
    <property type="project" value="TreeGrafter"/>
</dbReference>
<dbReference type="GO" id="GO:0000387">
    <property type="term" value="P:spliceosomal snRNP assembly"/>
    <property type="evidence" value="ECO:0007669"/>
    <property type="project" value="TreeGrafter"/>
</dbReference>
<evidence type="ECO:0000256" key="3">
    <source>
        <dbReference type="ARBA" id="ARBA00022490"/>
    </source>
</evidence>
<dbReference type="GO" id="GO:0034715">
    <property type="term" value="C:pICln-Sm protein complex"/>
    <property type="evidence" value="ECO:0007669"/>
    <property type="project" value="TreeGrafter"/>
</dbReference>
<sequence length="254" mass="28443">MLFEGVLIESCGGAKRGEFVMVFIREFPTPSEGVRLQKENVEAQVGTRGLGKGTLFIAENAISWIGSGSSVEGFRILYPDMVLHAVSRDRDLCASDCIYIMLNGTLETEEDDPNTTAGDNDDEEEMTEIRFIPEDPSHLQQFYDTISECNLLHDPPQSSSSDDMDPEIPAVAVDDEHMEDGDSDEERLAMFQRMNLHFEVPLVNRDEIRAESRPAALVVYYTFARNTCNESLSKLSADPLELVTFKISTITLQF</sequence>
<dbReference type="PANTHER" id="PTHR21399:SF0">
    <property type="entry name" value="METHYLOSOME SUBUNIT PICLN"/>
    <property type="match status" value="1"/>
</dbReference>
<dbReference type="Proteomes" id="UP000708208">
    <property type="component" value="Unassembled WGS sequence"/>
</dbReference>
<reference evidence="5" key="1">
    <citation type="submission" date="2021-06" db="EMBL/GenBank/DDBJ databases">
        <authorList>
            <person name="Hodson N. C."/>
            <person name="Mongue J. A."/>
            <person name="Jaron S. K."/>
        </authorList>
    </citation>
    <scope>NUCLEOTIDE SEQUENCE</scope>
</reference>
<dbReference type="EMBL" id="CAJVCH010162871">
    <property type="protein sequence ID" value="CAG7728391.1"/>
    <property type="molecule type" value="Genomic_DNA"/>
</dbReference>
<evidence type="ECO:0000313" key="5">
    <source>
        <dbReference type="EMBL" id="CAG7728391.1"/>
    </source>
</evidence>
<evidence type="ECO:0000313" key="6">
    <source>
        <dbReference type="Proteomes" id="UP000708208"/>
    </source>
</evidence>
<dbReference type="GO" id="GO:0005681">
    <property type="term" value="C:spliceosomal complex"/>
    <property type="evidence" value="ECO:0007669"/>
    <property type="project" value="TreeGrafter"/>
</dbReference>
<keyword evidence="4" id="KW-0539">Nucleus</keyword>
<evidence type="ECO:0000256" key="4">
    <source>
        <dbReference type="ARBA" id="ARBA00023242"/>
    </source>
</evidence>
<comment type="subcellular location">
    <subcellularLocation>
        <location evidence="2">Cytoplasm</location>
    </subcellularLocation>
    <subcellularLocation>
        <location evidence="1">Nucleus</location>
    </subcellularLocation>
</comment>
<evidence type="ECO:0000256" key="1">
    <source>
        <dbReference type="ARBA" id="ARBA00004123"/>
    </source>
</evidence>